<dbReference type="Proteomes" id="UP000199280">
    <property type="component" value="Unassembled WGS sequence"/>
</dbReference>
<evidence type="ECO:0000313" key="3">
    <source>
        <dbReference type="EMBL" id="SEJ13773.1"/>
    </source>
</evidence>
<proteinExistence type="predicted"/>
<evidence type="ECO:0000256" key="1">
    <source>
        <dbReference type="SAM" id="Phobius"/>
    </source>
</evidence>
<gene>
    <name evidence="3" type="ORF">SAMN05216375_10852</name>
    <name evidence="2" type="ORF">TR210_1614</name>
</gene>
<dbReference type="STRING" id="640938.TR210_1614"/>
<accession>A0A143YUG0</accession>
<keyword evidence="1" id="KW-0812">Transmembrane</keyword>
<keyword evidence="5" id="KW-1185">Reference proteome</keyword>
<organism evidence="2 4">
    <name type="scientific">Trichococcus ilyis</name>
    <dbReference type="NCBI Taxonomy" id="640938"/>
    <lineage>
        <taxon>Bacteria</taxon>
        <taxon>Bacillati</taxon>
        <taxon>Bacillota</taxon>
        <taxon>Bacilli</taxon>
        <taxon>Lactobacillales</taxon>
        <taxon>Carnobacteriaceae</taxon>
        <taxon>Trichococcus</taxon>
    </lineage>
</organism>
<feature type="transmembrane region" description="Helical" evidence="1">
    <location>
        <begin position="178"/>
        <end position="196"/>
    </location>
</feature>
<evidence type="ECO:0000313" key="2">
    <source>
        <dbReference type="EMBL" id="CZQ99077.1"/>
    </source>
</evidence>
<dbReference type="Pfam" id="PF13687">
    <property type="entry name" value="DUF4153"/>
    <property type="match status" value="1"/>
</dbReference>
<feature type="transmembrane region" description="Helical" evidence="1">
    <location>
        <begin position="234"/>
        <end position="257"/>
    </location>
</feature>
<feature type="transmembrane region" description="Helical" evidence="1">
    <location>
        <begin position="301"/>
        <end position="319"/>
    </location>
</feature>
<evidence type="ECO:0000313" key="5">
    <source>
        <dbReference type="Proteomes" id="UP000199280"/>
    </source>
</evidence>
<dbReference type="Proteomes" id="UP000076878">
    <property type="component" value="Unassembled WGS sequence"/>
</dbReference>
<dbReference type="EMBL" id="FNYT01000008">
    <property type="protein sequence ID" value="SEJ13773.1"/>
    <property type="molecule type" value="Genomic_DNA"/>
</dbReference>
<keyword evidence="1" id="KW-0472">Membrane</keyword>
<sequence>MKMKLKDSFRKAYKGMGRSISRYPLTVLFLIAVAVLNSFMIENPREDYARYLFTFLVGAMLSIVGQMVYERFFTQRNARYLLMGGAAVLAVGYYFAVGPQTLYNIAINVKTGVALFALMIAFIWIPSIKSVKVLFHRSFLSALKAFFTTVLFSAVLTAGISAIFYATDYLLFNLDFKILTHLMNIVGSLFAPIYFLSMTPLYPGKREELIPDEAWAKRGETLDRQFMVPRFLEILISYIIIPLTAIYTLILVIYVVLNIRGEFWTDNLLEPLLVSYAIIVIVVYILACNLDNKFADLFRKIFPKILIPIVVFQTIASFLKIREMGITHGRYYVILFGIFATIAGVIFSFMKPKHNGLIAIALLVLSAISIIPPIDAFTVSKNNQISFLERKLRENDMLVDNAIVPKSDVSLSDKIVITKVASYIDSMGYNKEVAYLPSDFNVYSDFSDTYGFDMTYSETEYPQGEGEFVYLNWDADPVVGIAGFDIMIHQYLYYSVAEPGSLESTDFEVDGQTYLLEKKIVDDYYVLTLKDAAGDELLAYDTKELYDVIFEEAATSGFDKGNLKVDDATVTTENDRVRMNILVNSLERTADFTGGDLYLFIEFK</sequence>
<evidence type="ECO:0008006" key="6">
    <source>
        <dbReference type="Google" id="ProtNLM"/>
    </source>
</evidence>
<feature type="transmembrane region" description="Helical" evidence="1">
    <location>
        <begin position="145"/>
        <end position="166"/>
    </location>
</feature>
<feature type="transmembrane region" description="Helical" evidence="1">
    <location>
        <begin position="50"/>
        <end position="68"/>
    </location>
</feature>
<dbReference type="AlphaFoldDB" id="A0A143YUG0"/>
<feature type="transmembrane region" description="Helical" evidence="1">
    <location>
        <begin position="80"/>
        <end position="96"/>
    </location>
</feature>
<name>A0A143YUG0_9LACT</name>
<feature type="transmembrane region" description="Helical" evidence="1">
    <location>
        <begin position="331"/>
        <end position="350"/>
    </location>
</feature>
<feature type="transmembrane region" description="Helical" evidence="1">
    <location>
        <begin position="102"/>
        <end position="125"/>
    </location>
</feature>
<reference evidence="3 5" key="2">
    <citation type="submission" date="2016-10" db="EMBL/GenBank/DDBJ databases">
        <authorList>
            <person name="Varghese N."/>
            <person name="Submissions S."/>
        </authorList>
    </citation>
    <scope>NUCLEOTIDE SEQUENCE [LARGE SCALE GENOMIC DNA]</scope>
    <source>
        <strain evidence="3 5">DSM 22150</strain>
    </source>
</reference>
<keyword evidence="1" id="KW-1133">Transmembrane helix</keyword>
<evidence type="ECO:0000313" key="4">
    <source>
        <dbReference type="Proteomes" id="UP000076878"/>
    </source>
</evidence>
<protein>
    <recommendedName>
        <fullName evidence="6">DUF4153 domain-containing protein</fullName>
    </recommendedName>
</protein>
<reference evidence="2 4" key="1">
    <citation type="submission" date="2016-02" db="EMBL/GenBank/DDBJ databases">
        <authorList>
            <person name="Wen L."/>
            <person name="He K."/>
            <person name="Yang H."/>
        </authorList>
    </citation>
    <scope>NUCLEOTIDE SEQUENCE [LARGE SCALE GENOMIC DNA]</scope>
    <source>
        <strain evidence="2">Trichococcus_R210</strain>
    </source>
</reference>
<dbReference type="InterPro" id="IPR025291">
    <property type="entry name" value="DUF4153"/>
</dbReference>
<feature type="transmembrane region" description="Helical" evidence="1">
    <location>
        <begin position="269"/>
        <end position="289"/>
    </location>
</feature>
<dbReference type="EMBL" id="FJNB01000011">
    <property type="protein sequence ID" value="CZQ99077.1"/>
    <property type="molecule type" value="Genomic_DNA"/>
</dbReference>
<dbReference type="OrthoDB" id="9809196at2"/>
<feature type="transmembrane region" description="Helical" evidence="1">
    <location>
        <begin position="357"/>
        <end position="374"/>
    </location>
</feature>